<feature type="transmembrane region" description="Helical" evidence="1">
    <location>
        <begin position="110"/>
        <end position="133"/>
    </location>
</feature>
<keyword evidence="1" id="KW-1133">Transmembrane helix</keyword>
<proteinExistence type="predicted"/>
<dbReference type="RefSeq" id="WP_377389361.1">
    <property type="nucleotide sequence ID" value="NZ_JBHUIX010000009.1"/>
</dbReference>
<gene>
    <name evidence="3" type="ORF">ACFSM0_08680</name>
</gene>
<dbReference type="Proteomes" id="UP001597413">
    <property type="component" value="Unassembled WGS sequence"/>
</dbReference>
<accession>A0ABW5A7E0</accession>
<dbReference type="Pfam" id="PF14358">
    <property type="entry name" value="DUF4405"/>
    <property type="match status" value="1"/>
</dbReference>
<feature type="transmembrane region" description="Helical" evidence="1">
    <location>
        <begin position="67"/>
        <end position="90"/>
    </location>
</feature>
<dbReference type="EMBL" id="JBHUIX010000009">
    <property type="protein sequence ID" value="MFD2174162.1"/>
    <property type="molecule type" value="Genomic_DNA"/>
</dbReference>
<feature type="domain" description="Flavinylation-associated cytochrome" evidence="2">
    <location>
        <begin position="24"/>
        <end position="87"/>
    </location>
</feature>
<keyword evidence="1" id="KW-0812">Transmembrane</keyword>
<comment type="caution">
    <text evidence="3">The sequence shown here is derived from an EMBL/GenBank/DDBJ whole genome shotgun (WGS) entry which is preliminary data.</text>
</comment>
<dbReference type="InterPro" id="IPR025517">
    <property type="entry name" value="DUF4405"/>
</dbReference>
<feature type="transmembrane region" description="Helical" evidence="1">
    <location>
        <begin position="20"/>
        <end position="46"/>
    </location>
</feature>
<evidence type="ECO:0000313" key="4">
    <source>
        <dbReference type="Proteomes" id="UP001597413"/>
    </source>
</evidence>
<keyword evidence="1" id="KW-0472">Membrane</keyword>
<reference evidence="4" key="1">
    <citation type="journal article" date="2019" name="Int. J. Syst. Evol. Microbiol.">
        <title>The Global Catalogue of Microorganisms (GCM) 10K type strain sequencing project: providing services to taxonomists for standard genome sequencing and annotation.</title>
        <authorList>
            <consortium name="The Broad Institute Genomics Platform"/>
            <consortium name="The Broad Institute Genome Sequencing Center for Infectious Disease"/>
            <person name="Wu L."/>
            <person name="Ma J."/>
        </authorList>
    </citation>
    <scope>NUCLEOTIDE SEQUENCE [LARGE SCALE GENOMIC DNA]</scope>
    <source>
        <strain evidence="4">CCUG 55131</strain>
    </source>
</reference>
<evidence type="ECO:0000313" key="3">
    <source>
        <dbReference type="EMBL" id="MFD2174162.1"/>
    </source>
</evidence>
<sequence length="146" mass="16067">MRDPASEALTKPCPPFSSRASAVFLAGFTFLGLVISGLAVAVAPAGRIALNLHWQLIGLSRVQWERLHLTLGIFFLFAAGWHIALHWSVIRNLVWSMRAHALCHRRELGLALAIVAALIGLAIVDLPPASWLADGMDFFKRSFWQA</sequence>
<organism evidence="3 4">
    <name type="scientific">Rhodobacter lacus</name>
    <dbReference type="NCBI Taxonomy" id="1641972"/>
    <lineage>
        <taxon>Bacteria</taxon>
        <taxon>Pseudomonadati</taxon>
        <taxon>Pseudomonadota</taxon>
        <taxon>Alphaproteobacteria</taxon>
        <taxon>Rhodobacterales</taxon>
        <taxon>Rhodobacter group</taxon>
        <taxon>Rhodobacter</taxon>
    </lineage>
</organism>
<protein>
    <submittedName>
        <fullName evidence="3">DUF4405 domain-containing protein</fullName>
    </submittedName>
</protein>
<name>A0ABW5A7E0_9RHOB</name>
<evidence type="ECO:0000259" key="2">
    <source>
        <dbReference type="Pfam" id="PF14358"/>
    </source>
</evidence>
<keyword evidence="4" id="KW-1185">Reference proteome</keyword>
<evidence type="ECO:0000256" key="1">
    <source>
        <dbReference type="SAM" id="Phobius"/>
    </source>
</evidence>